<reference evidence="1 2" key="1">
    <citation type="submission" date="2018-07" db="EMBL/GenBank/DDBJ databases">
        <title>Complete genome sequence of a Pseudomonas plecoglossicida strain pathogenic to the marine fish, Larimichthys crocea.</title>
        <authorList>
            <person name="Tao Z."/>
        </authorList>
    </citation>
    <scope>NUCLEOTIDE SEQUENCE [LARGE SCALE GENOMIC DNA]</scope>
    <source>
        <strain evidence="1 2">XSDHY-P</strain>
    </source>
</reference>
<dbReference type="AlphaFoldDB" id="A0AAD0QWK4"/>
<dbReference type="NCBIfam" id="TIGR02497">
    <property type="entry name" value="yscI_hrpB_dom"/>
    <property type="match status" value="1"/>
</dbReference>
<dbReference type="EMBL" id="CP031146">
    <property type="protein sequence ID" value="AXM95554.1"/>
    <property type="molecule type" value="Genomic_DNA"/>
</dbReference>
<sequence>MKSKRERKWKMPMEVSDRAIIAQEQSMEREIADADSVAEFEALQDSNTHHGLGVDLVNGFNEGVAGFELQEKKISESIAAAADDPMKLLGVQMEFLKLFNTLDLVAKGAGKAVQSIETLTKIQ</sequence>
<proteinExistence type="predicted"/>
<protein>
    <submittedName>
        <fullName evidence="1">EscI/YscI/HrpB family type III secretion system inner rod protein</fullName>
    </submittedName>
</protein>
<organism evidence="1 2">
    <name type="scientific">Pseudomonas plecoglossicida</name>
    <dbReference type="NCBI Taxonomy" id="70775"/>
    <lineage>
        <taxon>Bacteria</taxon>
        <taxon>Pseudomonadati</taxon>
        <taxon>Pseudomonadota</taxon>
        <taxon>Gammaproteobacteria</taxon>
        <taxon>Pseudomonadales</taxon>
        <taxon>Pseudomonadaceae</taxon>
        <taxon>Pseudomonas</taxon>
    </lineage>
</organism>
<dbReference type="Pfam" id="PF17001">
    <property type="entry name" value="T3SS_basalb_I"/>
    <property type="match status" value="1"/>
</dbReference>
<name>A0AAD0QWK4_PSEDL</name>
<dbReference type="InterPro" id="IPR012670">
    <property type="entry name" value="T3SS_YscI/HrpB"/>
</dbReference>
<gene>
    <name evidence="1" type="ORF">DVB73_06935</name>
</gene>
<dbReference type="GO" id="GO:0030254">
    <property type="term" value="P:protein secretion by the type III secretion system"/>
    <property type="evidence" value="ECO:0007669"/>
    <property type="project" value="InterPro"/>
</dbReference>
<dbReference type="Proteomes" id="UP000256503">
    <property type="component" value="Chromosome"/>
</dbReference>
<evidence type="ECO:0000313" key="1">
    <source>
        <dbReference type="EMBL" id="AXM95554.1"/>
    </source>
</evidence>
<accession>A0AAD0QWK4</accession>
<evidence type="ECO:0000313" key="2">
    <source>
        <dbReference type="Proteomes" id="UP000256503"/>
    </source>
</evidence>